<keyword evidence="2" id="KW-0812">Transmembrane</keyword>
<dbReference type="PANTHER" id="PTHR36985:SF1">
    <property type="entry name" value="TRANSLOCATION AND ASSEMBLY MODULE SUBUNIT TAMB"/>
    <property type="match status" value="1"/>
</dbReference>
<evidence type="ECO:0000259" key="5">
    <source>
        <dbReference type="Pfam" id="PF04357"/>
    </source>
</evidence>
<dbReference type="Proteomes" id="UP001156682">
    <property type="component" value="Unassembled WGS sequence"/>
</dbReference>
<name>A0ABQ5ZXE6_9GAMM</name>
<protein>
    <recommendedName>
        <fullName evidence="5">Translocation and assembly module TamB C-terminal domain-containing protein</fullName>
    </recommendedName>
</protein>
<evidence type="ECO:0000256" key="3">
    <source>
        <dbReference type="ARBA" id="ARBA00022989"/>
    </source>
</evidence>
<comment type="subcellular location">
    <subcellularLocation>
        <location evidence="1">Membrane</location>
        <topology evidence="1">Single-pass membrane protein</topology>
    </subcellularLocation>
</comment>
<reference evidence="7" key="1">
    <citation type="journal article" date="2019" name="Int. J. Syst. Evol. Microbiol.">
        <title>The Global Catalogue of Microorganisms (GCM) 10K type strain sequencing project: providing services to taxonomists for standard genome sequencing and annotation.</title>
        <authorList>
            <consortium name="The Broad Institute Genomics Platform"/>
            <consortium name="The Broad Institute Genome Sequencing Center for Infectious Disease"/>
            <person name="Wu L."/>
            <person name="Ma J."/>
        </authorList>
    </citation>
    <scope>NUCLEOTIDE SEQUENCE [LARGE SCALE GENOMIC DNA]</scope>
    <source>
        <strain evidence="7">NBRC 100033</strain>
    </source>
</reference>
<comment type="caution">
    <text evidence="6">The sequence shown here is derived from an EMBL/GenBank/DDBJ whole genome shotgun (WGS) entry which is preliminary data.</text>
</comment>
<dbReference type="PANTHER" id="PTHR36985">
    <property type="entry name" value="TRANSLOCATION AND ASSEMBLY MODULE SUBUNIT TAMB"/>
    <property type="match status" value="1"/>
</dbReference>
<organism evidence="6 7">
    <name type="scientific">Marinospirillum insulare</name>
    <dbReference type="NCBI Taxonomy" id="217169"/>
    <lineage>
        <taxon>Bacteria</taxon>
        <taxon>Pseudomonadati</taxon>
        <taxon>Pseudomonadota</taxon>
        <taxon>Gammaproteobacteria</taxon>
        <taxon>Oceanospirillales</taxon>
        <taxon>Oceanospirillaceae</taxon>
        <taxon>Marinospirillum</taxon>
    </lineage>
</organism>
<dbReference type="InterPro" id="IPR007452">
    <property type="entry name" value="TamB_C"/>
</dbReference>
<sequence>MMRKLAYGLITTLTSLLVTLLALVAWLAFTSSGGQWLVGQLPGLKVNGFQGQLANQWQAERVEWQNTQLKLVLEKLSFSWQVSCLTDRKVCLNKLQLARVEITTHTQQPAEPGVDFNWQDLRLADLSLPELSLPQLNLLELTQLKGLEINQLGIESLVINNQQQLSQLKLAANWQAEKINIQSLEIASPWFSKWLSKGSSKRLSKRLGKAIKESPDQPAKVRLTGWLATQNNWPLKLNLASQLSDYPLQLALAGDLEKLQIQTTLNLSNLSLSNLEEDASINLKGWVNLLNTKAPLNLNLSWQNLNPSQTYSELMNGLEDLQLKTGQLNLTGNLKKGWQLALDSQQTVNHQPVSLSLAANISWQALALEELYLNWAGEHWLKAKFNLVELKPKELSLDGEIAGQLKDELLSDLAFATNFSGFLDTASLNNSDLKNNSNSKDNSSQNSQKINYQFNLDDLVISTKQESLALALNLNSETWQAETKLELANLSNLAQTLLKRLKPHQAEALIANDPLAGDLKLNASLSLPALPLTTQADLQQVLSRVDQGQYHLELVSNELSYAANQLTNTDLNFSYLDKQSNLTLTSQQLNLATDNTDNTDTNSEVLLEAIKISLAGLVSNHQLSAALQLNKQPLQLSLQGGLDLEDPLGVNWHYTLAEVSTELIKPWLPPDLRWQDKITGELQGQWHNQQLSSRLDLYSGPGELAVKLEDKLNETFSWVPLTYHLLNLSFELENESLVTRLTLDGDQLGYLNSQVAINLKPDASSNTRKIKGHYQLEGLQIQAFSPFVNLDELKGRIKGQGEIRGHLLAPELWGNLQLEEVVAVNSRWPVTLQRLDGELLLQGEQLSLTADFSTGEGGDGQLKGELLWQPNLSAALNLTGEAFQVRVEPWANLQVTPDLNFSYQQETLSLAGKIKIPSGAISVKQLPKQAIKVSDDAQVLGREQAAKQAPNLNLDIELQLGNSQEPDKPPLSLEALGLNAEIQGRLKLGNELQTRGELALIKGVYQSWGQDLKLRKARLNFAGPVSQPFLDLEAVREVQDITVGIRITGRVDHPESEIFSEPPMANEQALSWLILGRPLKTEKDENTLNAAAISYGLKQASGVTERLGKSLGLKDFQLVAEGGGSEASVVASGYINDKLSVGYGVGVYDEVSRFVVRYELSRQVYIEAASALASSLDIFWRLNF</sequence>
<gene>
    <name evidence="6" type="ORF">GCM10007878_04420</name>
</gene>
<keyword evidence="3" id="KW-1133">Transmembrane helix</keyword>
<keyword evidence="7" id="KW-1185">Reference proteome</keyword>
<evidence type="ECO:0000313" key="6">
    <source>
        <dbReference type="EMBL" id="GLR63007.1"/>
    </source>
</evidence>
<dbReference type="RefSeq" id="WP_027850612.1">
    <property type="nucleotide sequence ID" value="NZ_BSOR01000008.1"/>
</dbReference>
<evidence type="ECO:0000256" key="4">
    <source>
        <dbReference type="ARBA" id="ARBA00023136"/>
    </source>
</evidence>
<dbReference type="EMBL" id="BSOR01000008">
    <property type="protein sequence ID" value="GLR63007.1"/>
    <property type="molecule type" value="Genomic_DNA"/>
</dbReference>
<keyword evidence="4" id="KW-0472">Membrane</keyword>
<feature type="domain" description="Translocation and assembly module TamB C-terminal" evidence="5">
    <location>
        <begin position="854"/>
        <end position="1184"/>
    </location>
</feature>
<evidence type="ECO:0000256" key="2">
    <source>
        <dbReference type="ARBA" id="ARBA00022692"/>
    </source>
</evidence>
<evidence type="ECO:0000313" key="7">
    <source>
        <dbReference type="Proteomes" id="UP001156682"/>
    </source>
</evidence>
<evidence type="ECO:0000256" key="1">
    <source>
        <dbReference type="ARBA" id="ARBA00004167"/>
    </source>
</evidence>
<dbReference type="Pfam" id="PF04357">
    <property type="entry name" value="TamB"/>
    <property type="match status" value="1"/>
</dbReference>
<proteinExistence type="predicted"/>
<accession>A0ABQ5ZXE6</accession>